<dbReference type="InParanoid" id="D8UKX1"/>
<dbReference type="RefSeq" id="XP_002959307.1">
    <property type="nucleotide sequence ID" value="XM_002959261.1"/>
</dbReference>
<feature type="domain" description="Thiolase N-terminal" evidence="5">
    <location>
        <begin position="163"/>
        <end position="199"/>
    </location>
</feature>
<keyword evidence="3" id="KW-0012">Acyltransferase</keyword>
<reference evidence="6 7" key="1">
    <citation type="journal article" date="2010" name="Science">
        <title>Genomic analysis of organismal complexity in the multicellular green alga Volvox carteri.</title>
        <authorList>
            <person name="Prochnik S.E."/>
            <person name="Umen J."/>
            <person name="Nedelcu A.M."/>
            <person name="Hallmann A."/>
            <person name="Miller S.M."/>
            <person name="Nishii I."/>
            <person name="Ferris P."/>
            <person name="Kuo A."/>
            <person name="Mitros T."/>
            <person name="Fritz-Laylin L.K."/>
            <person name="Hellsten U."/>
            <person name="Chapman J."/>
            <person name="Simakov O."/>
            <person name="Rensing S.A."/>
            <person name="Terry A."/>
            <person name="Pangilinan J."/>
            <person name="Kapitonov V."/>
            <person name="Jurka J."/>
            <person name="Salamov A."/>
            <person name="Shapiro H."/>
            <person name="Schmutz J."/>
            <person name="Grimwood J."/>
            <person name="Lindquist E."/>
            <person name="Lucas S."/>
            <person name="Grigoriev I.V."/>
            <person name="Schmitt R."/>
            <person name="Kirk D."/>
            <person name="Rokhsar D.S."/>
        </authorList>
    </citation>
    <scope>NUCLEOTIDE SEQUENCE [LARGE SCALE GENOMIC DNA]</scope>
    <source>
        <strain evidence="7">f. Nagariensis / Eve</strain>
    </source>
</reference>
<dbReference type="STRING" id="3068.D8UKX1"/>
<feature type="compositionally biased region" description="Gly residues" evidence="4">
    <location>
        <begin position="105"/>
        <end position="120"/>
    </location>
</feature>
<dbReference type="GeneID" id="9626362"/>
<organism evidence="7">
    <name type="scientific">Volvox carteri f. nagariensis</name>
    <dbReference type="NCBI Taxonomy" id="3068"/>
    <lineage>
        <taxon>Eukaryota</taxon>
        <taxon>Viridiplantae</taxon>
        <taxon>Chlorophyta</taxon>
        <taxon>core chlorophytes</taxon>
        <taxon>Chlorophyceae</taxon>
        <taxon>CS clade</taxon>
        <taxon>Chlamydomonadales</taxon>
        <taxon>Volvocaceae</taxon>
        <taxon>Volvox</taxon>
    </lineage>
</organism>
<dbReference type="GO" id="GO:0005739">
    <property type="term" value="C:mitochondrion"/>
    <property type="evidence" value="ECO:0007669"/>
    <property type="project" value="TreeGrafter"/>
</dbReference>
<dbReference type="PANTHER" id="PTHR18919">
    <property type="entry name" value="ACETYL-COA C-ACYLTRANSFERASE"/>
    <property type="match status" value="1"/>
</dbReference>
<protein>
    <recommendedName>
        <fullName evidence="5">Thiolase N-terminal domain-containing protein</fullName>
    </recommendedName>
</protein>
<dbReference type="EMBL" id="GL378470">
    <property type="protein sequence ID" value="EFJ39623.1"/>
    <property type="molecule type" value="Genomic_DNA"/>
</dbReference>
<evidence type="ECO:0000256" key="3">
    <source>
        <dbReference type="ARBA" id="ARBA00023315"/>
    </source>
</evidence>
<dbReference type="Pfam" id="PF00108">
    <property type="entry name" value="Thiolase_N"/>
    <property type="match status" value="1"/>
</dbReference>
<comment type="similarity">
    <text evidence="1">Belongs to the thiolase-like superfamily. Thiolase family.</text>
</comment>
<dbReference type="InterPro" id="IPR020616">
    <property type="entry name" value="Thiolase_N"/>
</dbReference>
<evidence type="ECO:0000313" key="6">
    <source>
        <dbReference type="EMBL" id="EFJ39623.1"/>
    </source>
</evidence>
<dbReference type="InterPro" id="IPR016039">
    <property type="entry name" value="Thiolase-like"/>
</dbReference>
<proteinExistence type="inferred from homology"/>
<dbReference type="AlphaFoldDB" id="D8UKX1"/>
<name>D8UKX1_VOLCA</name>
<dbReference type="GO" id="GO:0006635">
    <property type="term" value="P:fatty acid beta-oxidation"/>
    <property type="evidence" value="ECO:0007669"/>
    <property type="project" value="TreeGrafter"/>
</dbReference>
<dbReference type="GO" id="GO:0003985">
    <property type="term" value="F:acetyl-CoA C-acetyltransferase activity"/>
    <property type="evidence" value="ECO:0007669"/>
    <property type="project" value="TreeGrafter"/>
</dbReference>
<feature type="region of interest" description="Disordered" evidence="4">
    <location>
        <begin position="235"/>
        <end position="256"/>
    </location>
</feature>
<dbReference type="KEGG" id="vcn:VOLCADRAFT_100740"/>
<sequence>MTTSTTTNTIIIIINNIVSVIHRYYYHPQCIYRISPSSLSYTSPNANRSRKQIMLRNCIPVPRPGGGGGRANVSPNVAGAGAAAGSSGSSSGAEGPASRSATIGIPGGVGASGSSGSGGGGTPPSLYGTVAAAAAAAAASAAGPAATAGSYIWEDESLSKMDPVRLTALKPYFRRDGGTVTAGNASPMTDGAAASVIASYEAVQSQRLRRECGSRASYRRERWVPQLSLVKWIRNNDDDDDHEPTAGSCFRSQRFS</sequence>
<dbReference type="SUPFAM" id="SSF53901">
    <property type="entry name" value="Thiolase-like"/>
    <property type="match status" value="1"/>
</dbReference>
<dbReference type="Proteomes" id="UP000001058">
    <property type="component" value="Unassembled WGS sequence"/>
</dbReference>
<dbReference type="OrthoDB" id="5404651at2759"/>
<accession>D8UKX1</accession>
<gene>
    <name evidence="6" type="ORF">VOLCADRAFT_100740</name>
</gene>
<evidence type="ECO:0000256" key="2">
    <source>
        <dbReference type="ARBA" id="ARBA00022679"/>
    </source>
</evidence>
<evidence type="ECO:0000259" key="5">
    <source>
        <dbReference type="Pfam" id="PF00108"/>
    </source>
</evidence>
<keyword evidence="2" id="KW-0808">Transferase</keyword>
<evidence type="ECO:0000256" key="4">
    <source>
        <dbReference type="SAM" id="MobiDB-lite"/>
    </source>
</evidence>
<dbReference type="PANTHER" id="PTHR18919:SF156">
    <property type="entry name" value="ACETYL-COA ACETYLTRANSFERASE, MITOCHONDRIAL"/>
    <property type="match status" value="1"/>
</dbReference>
<evidence type="ECO:0000256" key="1">
    <source>
        <dbReference type="ARBA" id="ARBA00010982"/>
    </source>
</evidence>
<feature type="region of interest" description="Disordered" evidence="4">
    <location>
        <begin position="79"/>
        <end position="120"/>
    </location>
</feature>
<evidence type="ECO:0000313" key="7">
    <source>
        <dbReference type="Proteomes" id="UP000001058"/>
    </source>
</evidence>
<feature type="compositionally biased region" description="Low complexity" evidence="4">
    <location>
        <begin position="79"/>
        <end position="101"/>
    </location>
</feature>
<dbReference type="Gene3D" id="3.40.47.10">
    <property type="match status" value="1"/>
</dbReference>
<keyword evidence="7" id="KW-1185">Reference proteome</keyword>